<name>A0ABW8ESG7_9BURK</name>
<sequence length="266" mass="29041">MFVFRLLRLIAHLFLGMAICAILFPFTSAKGQEAHIRRWSHKLLRVCGISVKIDSPQPIPRALLVANHISWLDIFVVNSLQPCRFVAKSDIRSWPLIGWLCAKTGTIFISRGKASDVRRIFKGLVESIEKGEHVAFFPEGTTAPQGTLLPFHANLFEAAIDAKAPVQPYALRYVDSEGKLHPAADFIGDMSIVESILAILKSRGMTAELKQLPIIPTEGAHRRDLARVSHAVIAGGLGYAMEELSPVSVPADIAPGTAPDPQVAPQ</sequence>
<feature type="domain" description="Phospholipid/glycerol acyltransferase" evidence="6">
    <location>
        <begin position="62"/>
        <end position="174"/>
    </location>
</feature>
<dbReference type="PANTHER" id="PTHR10434:SF64">
    <property type="entry name" value="1-ACYL-SN-GLYCEROL-3-PHOSPHATE ACYLTRANSFERASE-RELATED"/>
    <property type="match status" value="1"/>
</dbReference>
<evidence type="ECO:0000256" key="4">
    <source>
        <dbReference type="ARBA" id="ARBA00023098"/>
    </source>
</evidence>
<dbReference type="SUPFAM" id="SSF69593">
    <property type="entry name" value="Glycerol-3-phosphate (1)-acyltransferase"/>
    <property type="match status" value="1"/>
</dbReference>
<keyword evidence="4" id="KW-0443">Lipid metabolism</keyword>
<dbReference type="InterPro" id="IPR002123">
    <property type="entry name" value="Plipid/glycerol_acylTrfase"/>
</dbReference>
<dbReference type="Pfam" id="PF01553">
    <property type="entry name" value="Acyltransferase"/>
    <property type="match status" value="1"/>
</dbReference>
<evidence type="ECO:0000256" key="1">
    <source>
        <dbReference type="ARBA" id="ARBA00005189"/>
    </source>
</evidence>
<dbReference type="EMBL" id="JBIUZV010000001">
    <property type="protein sequence ID" value="MFJ3044269.1"/>
    <property type="molecule type" value="Genomic_DNA"/>
</dbReference>
<keyword evidence="8" id="KW-1185">Reference proteome</keyword>
<organism evidence="7 8">
    <name type="scientific">Herbaspirillum chlorophenolicum</name>
    <dbReference type="NCBI Taxonomy" id="211589"/>
    <lineage>
        <taxon>Bacteria</taxon>
        <taxon>Pseudomonadati</taxon>
        <taxon>Pseudomonadota</taxon>
        <taxon>Betaproteobacteria</taxon>
        <taxon>Burkholderiales</taxon>
        <taxon>Oxalobacteraceae</taxon>
        <taxon>Herbaspirillum</taxon>
    </lineage>
</organism>
<dbReference type="RefSeq" id="WP_402697906.1">
    <property type="nucleotide sequence ID" value="NZ_JBIUZV010000001.1"/>
</dbReference>
<proteinExistence type="predicted"/>
<gene>
    <name evidence="7" type="ORF">ACIPEN_00435</name>
</gene>
<dbReference type="PANTHER" id="PTHR10434">
    <property type="entry name" value="1-ACYL-SN-GLYCEROL-3-PHOSPHATE ACYLTRANSFERASE"/>
    <property type="match status" value="1"/>
</dbReference>
<keyword evidence="5 7" id="KW-0012">Acyltransferase</keyword>
<evidence type="ECO:0000313" key="7">
    <source>
        <dbReference type="EMBL" id="MFJ3044269.1"/>
    </source>
</evidence>
<dbReference type="Proteomes" id="UP001617427">
    <property type="component" value="Unassembled WGS sequence"/>
</dbReference>
<comment type="caution">
    <text evidence="7">The sequence shown here is derived from an EMBL/GenBank/DDBJ whole genome shotgun (WGS) entry which is preliminary data.</text>
</comment>
<evidence type="ECO:0000256" key="5">
    <source>
        <dbReference type="ARBA" id="ARBA00023315"/>
    </source>
</evidence>
<accession>A0ABW8ESG7</accession>
<evidence type="ECO:0000256" key="3">
    <source>
        <dbReference type="ARBA" id="ARBA00022679"/>
    </source>
</evidence>
<dbReference type="GO" id="GO:0016746">
    <property type="term" value="F:acyltransferase activity"/>
    <property type="evidence" value="ECO:0007669"/>
    <property type="project" value="UniProtKB-KW"/>
</dbReference>
<evidence type="ECO:0000313" key="8">
    <source>
        <dbReference type="Proteomes" id="UP001617427"/>
    </source>
</evidence>
<keyword evidence="3" id="KW-0808">Transferase</keyword>
<comment type="pathway">
    <text evidence="1">Lipid metabolism.</text>
</comment>
<reference evidence="7 8" key="1">
    <citation type="submission" date="2024-10" db="EMBL/GenBank/DDBJ databases">
        <title>The Natural Products Discovery Center: Release of the First 8490 Sequenced Strains for Exploring Actinobacteria Biosynthetic Diversity.</title>
        <authorList>
            <person name="Kalkreuter E."/>
            <person name="Kautsar S.A."/>
            <person name="Yang D."/>
            <person name="Bader C.D."/>
            <person name="Teijaro C.N."/>
            <person name="Fluegel L."/>
            <person name="Davis C.M."/>
            <person name="Simpson J.R."/>
            <person name="Lauterbach L."/>
            <person name="Steele A.D."/>
            <person name="Gui C."/>
            <person name="Meng S."/>
            <person name="Li G."/>
            <person name="Viehrig K."/>
            <person name="Ye F."/>
            <person name="Su P."/>
            <person name="Kiefer A.F."/>
            <person name="Nichols A."/>
            <person name="Cepeda A.J."/>
            <person name="Yan W."/>
            <person name="Fan B."/>
            <person name="Jiang Y."/>
            <person name="Adhikari A."/>
            <person name="Zheng C.-J."/>
            <person name="Schuster L."/>
            <person name="Cowan T.M."/>
            <person name="Smanski M.J."/>
            <person name="Chevrette M.G."/>
            <person name="De Carvalho L.P.S."/>
            <person name="Shen B."/>
        </authorList>
    </citation>
    <scope>NUCLEOTIDE SEQUENCE [LARGE SCALE GENOMIC DNA]</scope>
    <source>
        <strain evidence="7 8">NPDC087045</strain>
    </source>
</reference>
<protein>
    <submittedName>
        <fullName evidence="7">Lysophospholipid acyltransferase family protein</fullName>
    </submittedName>
</protein>
<keyword evidence="2" id="KW-0444">Lipid biosynthesis</keyword>
<dbReference type="CDD" id="cd07989">
    <property type="entry name" value="LPLAT_AGPAT-like"/>
    <property type="match status" value="1"/>
</dbReference>
<dbReference type="SMART" id="SM00563">
    <property type="entry name" value="PlsC"/>
    <property type="match status" value="1"/>
</dbReference>
<evidence type="ECO:0000256" key="2">
    <source>
        <dbReference type="ARBA" id="ARBA00022516"/>
    </source>
</evidence>
<evidence type="ECO:0000259" key="6">
    <source>
        <dbReference type="SMART" id="SM00563"/>
    </source>
</evidence>